<evidence type="ECO:0000313" key="4">
    <source>
        <dbReference type="EMBL" id="MBM9936550.1"/>
    </source>
</evidence>
<comment type="caution">
    <text evidence="3">The sequence shown here is derived from an EMBL/GenBank/DDBJ whole genome shotgun (WGS) entry which is preliminary data.</text>
</comment>
<protein>
    <recommendedName>
        <fullName evidence="7">Phage-shock protein</fullName>
    </recommendedName>
</protein>
<feature type="transmembrane region" description="Helical" evidence="2">
    <location>
        <begin position="12"/>
        <end position="34"/>
    </location>
</feature>
<evidence type="ECO:0000313" key="5">
    <source>
        <dbReference type="Proteomes" id="UP000749453"/>
    </source>
</evidence>
<evidence type="ECO:0000313" key="3">
    <source>
        <dbReference type="EMBL" id="MBM9913992.1"/>
    </source>
</evidence>
<evidence type="ECO:0008006" key="7">
    <source>
        <dbReference type="Google" id="ProtNLM"/>
    </source>
</evidence>
<keyword evidence="2" id="KW-0812">Transmembrane</keyword>
<dbReference type="EMBL" id="JAFFTA010000017">
    <property type="protein sequence ID" value="MBM9913992.1"/>
    <property type="molecule type" value="Genomic_DNA"/>
</dbReference>
<accession>A0AAW4GGY9</accession>
<evidence type="ECO:0000256" key="2">
    <source>
        <dbReference type="SAM" id="Phobius"/>
    </source>
</evidence>
<dbReference type="EMBL" id="JAFFTB010000001">
    <property type="protein sequence ID" value="MBM9936550.1"/>
    <property type="molecule type" value="Genomic_DNA"/>
</dbReference>
<gene>
    <name evidence="3" type="ORF">JJW18_10945</name>
    <name evidence="4" type="ORF">JJW19_00195</name>
</gene>
<dbReference type="Proteomes" id="UP000749453">
    <property type="component" value="Unassembled WGS sequence"/>
</dbReference>
<feature type="coiled-coil region" evidence="1">
    <location>
        <begin position="59"/>
        <end position="86"/>
    </location>
</feature>
<sequence length="91" mass="10297">MSDPLMAGPMVVGLLVLVTGLVSINLLVGIVLWWRHSGLADRVTKLEVHYQHHLSRKEVQQVFERLASLEGQLDNTNEMLKTVQKHLLETD</sequence>
<reference evidence="5" key="1">
    <citation type="submission" date="2021-01" db="EMBL/GenBank/DDBJ databases">
        <title>Stenotrophomonas maltophilia.</title>
        <authorList>
            <person name="Yu Y."/>
        </authorList>
    </citation>
    <scope>NUCLEOTIDE SEQUENCE [LARGE SCALE GENOMIC DNA]</scope>
    <source>
        <strain evidence="5">As-6</strain>
    </source>
</reference>
<proteinExistence type="predicted"/>
<keyword evidence="1" id="KW-0175">Coiled coil</keyword>
<evidence type="ECO:0000313" key="6">
    <source>
        <dbReference type="Proteomes" id="UP000784064"/>
    </source>
</evidence>
<name>A0AAW4GGY9_9GAMM</name>
<evidence type="ECO:0000256" key="1">
    <source>
        <dbReference type="SAM" id="Coils"/>
    </source>
</evidence>
<keyword evidence="5" id="KW-1185">Reference proteome</keyword>
<dbReference type="AlphaFoldDB" id="A0AAW4GGY9"/>
<reference evidence="3" key="2">
    <citation type="submission" date="2021-01" db="EMBL/GenBank/DDBJ databases">
        <authorList>
            <person name="Yu Y."/>
        </authorList>
    </citation>
    <scope>NUCLEOTIDE SEQUENCE</scope>
    <source>
        <strain evidence="3">As-5</strain>
        <strain evidence="4">As-6</strain>
    </source>
</reference>
<keyword evidence="2" id="KW-0472">Membrane</keyword>
<dbReference type="Proteomes" id="UP000784064">
    <property type="component" value="Unassembled WGS sequence"/>
</dbReference>
<dbReference type="RefSeq" id="WP_205404941.1">
    <property type="nucleotide sequence ID" value="NZ_JAFFTA010000017.1"/>
</dbReference>
<organism evidence="3 6">
    <name type="scientific">Stenotrophomonas lactitubi</name>
    <dbReference type="NCBI Taxonomy" id="2045214"/>
    <lineage>
        <taxon>Bacteria</taxon>
        <taxon>Pseudomonadati</taxon>
        <taxon>Pseudomonadota</taxon>
        <taxon>Gammaproteobacteria</taxon>
        <taxon>Lysobacterales</taxon>
        <taxon>Lysobacteraceae</taxon>
        <taxon>Stenotrophomonas</taxon>
    </lineage>
</organism>
<keyword evidence="2" id="KW-1133">Transmembrane helix</keyword>